<keyword evidence="3" id="KW-1185">Reference proteome</keyword>
<evidence type="ECO:0000313" key="2">
    <source>
        <dbReference type="EMBL" id="KAK8844782.1"/>
    </source>
</evidence>
<feature type="compositionally biased region" description="Polar residues" evidence="1">
    <location>
        <begin position="55"/>
        <end position="64"/>
    </location>
</feature>
<dbReference type="AlphaFoldDB" id="A0AAW0YTJ8"/>
<organism evidence="2 3">
    <name type="scientific">Kwoniella newhampshirensis</name>
    <dbReference type="NCBI Taxonomy" id="1651941"/>
    <lineage>
        <taxon>Eukaryota</taxon>
        <taxon>Fungi</taxon>
        <taxon>Dikarya</taxon>
        <taxon>Basidiomycota</taxon>
        <taxon>Agaricomycotina</taxon>
        <taxon>Tremellomycetes</taxon>
        <taxon>Tremellales</taxon>
        <taxon>Cryptococcaceae</taxon>
        <taxon>Kwoniella</taxon>
    </lineage>
</organism>
<protein>
    <submittedName>
        <fullName evidence="2">Uncharacterized protein</fullName>
    </submittedName>
</protein>
<reference evidence="2 3" key="1">
    <citation type="journal article" date="2024" name="bioRxiv">
        <title>Comparative genomics of Cryptococcus and Kwoniella reveals pathogenesis evolution and contrasting karyotype dynamics via intercentromeric recombination or chromosome fusion.</title>
        <authorList>
            <person name="Coelho M.A."/>
            <person name="David-Palma M."/>
            <person name="Shea T."/>
            <person name="Bowers K."/>
            <person name="McGinley-Smith S."/>
            <person name="Mohammad A.W."/>
            <person name="Gnirke A."/>
            <person name="Yurkov A.M."/>
            <person name="Nowrousian M."/>
            <person name="Sun S."/>
            <person name="Cuomo C.A."/>
            <person name="Heitman J."/>
        </authorList>
    </citation>
    <scope>NUCLEOTIDE SEQUENCE [LARGE SCALE GENOMIC DNA]</scope>
    <source>
        <strain evidence="2 3">CBS 13917</strain>
    </source>
</reference>
<dbReference type="Proteomes" id="UP001388673">
    <property type="component" value="Unassembled WGS sequence"/>
</dbReference>
<accession>A0AAW0YTJ8</accession>
<evidence type="ECO:0000313" key="3">
    <source>
        <dbReference type="Proteomes" id="UP001388673"/>
    </source>
</evidence>
<name>A0AAW0YTJ8_9TREE</name>
<dbReference type="GeneID" id="92183890"/>
<dbReference type="RefSeq" id="XP_066800006.1">
    <property type="nucleotide sequence ID" value="XM_066949712.1"/>
</dbReference>
<feature type="compositionally biased region" description="Low complexity" evidence="1">
    <location>
        <begin position="28"/>
        <end position="54"/>
    </location>
</feature>
<feature type="region of interest" description="Disordered" evidence="1">
    <location>
        <begin position="1"/>
        <end position="71"/>
    </location>
</feature>
<dbReference type="KEGG" id="kne:92183890"/>
<gene>
    <name evidence="2" type="ORF">IAR55_006632</name>
</gene>
<comment type="caution">
    <text evidence="2">The sequence shown here is derived from an EMBL/GenBank/DDBJ whole genome shotgun (WGS) entry which is preliminary data.</text>
</comment>
<proteinExistence type="predicted"/>
<evidence type="ECO:0000256" key="1">
    <source>
        <dbReference type="SAM" id="MobiDB-lite"/>
    </source>
</evidence>
<sequence>MPANKTTKRPMWPISTDYSHAMTPETRPTITESATASPSSTSPPKKMVKTSSPTQSLAKTTSSPGKKIETM</sequence>
<dbReference type="EMBL" id="JBCAWK010000013">
    <property type="protein sequence ID" value="KAK8844782.1"/>
    <property type="molecule type" value="Genomic_DNA"/>
</dbReference>